<dbReference type="Proteomes" id="UP000504631">
    <property type="component" value="Unplaced"/>
</dbReference>
<keyword evidence="7" id="KW-1185">Reference proteome</keyword>
<gene>
    <name evidence="8" type="primary">LOC117230175</name>
</gene>
<keyword evidence="4" id="KW-0539">Nucleus</keyword>
<dbReference type="GO" id="GO:0031390">
    <property type="term" value="C:Ctf18 RFC-like complex"/>
    <property type="evidence" value="ECO:0007669"/>
    <property type="project" value="InterPro"/>
</dbReference>
<dbReference type="RefSeq" id="XP_033343207.1">
    <property type="nucleotide sequence ID" value="XM_033487316.1"/>
</dbReference>
<sequence>MYISHTYVCKHHLPPKLSMIVPIKKDGECEEWAIVELQGDLKFNCVNITNVYIGDLHFTKSGTPILIIGIHVLQGKEMALQKPFAVLVKKKNEETNTANTSEVKTAYVIKAIVKKKLIFKSRPKPIVTNVPKCH</sequence>
<dbReference type="KEGG" id="bvk:117230175"/>
<evidence type="ECO:0000313" key="7">
    <source>
        <dbReference type="Proteomes" id="UP000504631"/>
    </source>
</evidence>
<evidence type="ECO:0000256" key="3">
    <source>
        <dbReference type="ARBA" id="ARBA00023125"/>
    </source>
</evidence>
<dbReference type="GO" id="GO:0007064">
    <property type="term" value="P:mitotic sister chromatid cohesion"/>
    <property type="evidence" value="ECO:0007669"/>
    <property type="project" value="InterPro"/>
</dbReference>
<reference evidence="8" key="1">
    <citation type="submission" date="2025-08" db="UniProtKB">
        <authorList>
            <consortium name="RefSeq"/>
        </authorList>
    </citation>
    <scope>IDENTIFICATION</scope>
    <source>
        <tissue evidence="8">Muscle</tissue>
    </source>
</reference>
<dbReference type="PANTHER" id="PTHR28605">
    <property type="entry name" value="CTF8, CHROMOSOME TRANSMISSION FIDELITY FACTOR 8 HOMOLOG (S. CEREVISIAE)"/>
    <property type="match status" value="1"/>
</dbReference>
<keyword evidence="5" id="KW-0131">Cell cycle</keyword>
<keyword evidence="3" id="KW-0238">DNA-binding</keyword>
<name>A0A6J3JR28_9HYME</name>
<protein>
    <submittedName>
        <fullName evidence="8">Chromosome transmission fidelity protein 8 homolog</fullName>
    </submittedName>
</protein>
<evidence type="ECO:0000256" key="1">
    <source>
        <dbReference type="ARBA" id="ARBA00004123"/>
    </source>
</evidence>
<dbReference type="GO" id="GO:0006260">
    <property type="term" value="P:DNA replication"/>
    <property type="evidence" value="ECO:0007669"/>
    <property type="project" value="UniProtKB-KW"/>
</dbReference>
<comment type="similarity">
    <text evidence="6">Belongs to the CTF8 family.</text>
</comment>
<dbReference type="AlphaFoldDB" id="A0A6J3JR28"/>
<proteinExistence type="inferred from homology"/>
<keyword evidence="2" id="KW-0235">DNA replication</keyword>
<accession>A0A6J3JR28</accession>
<organism evidence="7 8">
    <name type="scientific">Bombus vosnesenskii</name>
    <dbReference type="NCBI Taxonomy" id="207650"/>
    <lineage>
        <taxon>Eukaryota</taxon>
        <taxon>Metazoa</taxon>
        <taxon>Ecdysozoa</taxon>
        <taxon>Arthropoda</taxon>
        <taxon>Hexapoda</taxon>
        <taxon>Insecta</taxon>
        <taxon>Pterygota</taxon>
        <taxon>Neoptera</taxon>
        <taxon>Endopterygota</taxon>
        <taxon>Hymenoptera</taxon>
        <taxon>Apocrita</taxon>
        <taxon>Aculeata</taxon>
        <taxon>Apoidea</taxon>
        <taxon>Anthophila</taxon>
        <taxon>Apidae</taxon>
        <taxon>Bombus</taxon>
        <taxon>Pyrobombus</taxon>
    </lineage>
</organism>
<evidence type="ECO:0000256" key="6">
    <source>
        <dbReference type="ARBA" id="ARBA00038447"/>
    </source>
</evidence>
<dbReference type="InterPro" id="IPR018607">
    <property type="entry name" value="Ctf8"/>
</dbReference>
<evidence type="ECO:0000256" key="4">
    <source>
        <dbReference type="ARBA" id="ARBA00023242"/>
    </source>
</evidence>
<evidence type="ECO:0000256" key="5">
    <source>
        <dbReference type="ARBA" id="ARBA00023306"/>
    </source>
</evidence>
<dbReference type="GeneID" id="117230175"/>
<dbReference type="PANTHER" id="PTHR28605:SF1">
    <property type="entry name" value="CHROMOSOME TRANSMISSION FIDELITY FACTOR 8"/>
    <property type="match status" value="1"/>
</dbReference>
<comment type="subcellular location">
    <subcellularLocation>
        <location evidence="1">Nucleus</location>
    </subcellularLocation>
</comment>
<dbReference type="Pfam" id="PF09696">
    <property type="entry name" value="Ctf8"/>
    <property type="match status" value="1"/>
</dbReference>
<dbReference type="GO" id="GO:0003677">
    <property type="term" value="F:DNA binding"/>
    <property type="evidence" value="ECO:0007669"/>
    <property type="project" value="UniProtKB-KW"/>
</dbReference>
<evidence type="ECO:0000313" key="8">
    <source>
        <dbReference type="RefSeq" id="XP_033343207.1"/>
    </source>
</evidence>
<evidence type="ECO:0000256" key="2">
    <source>
        <dbReference type="ARBA" id="ARBA00022705"/>
    </source>
</evidence>